<dbReference type="Proteomes" id="UP000887565">
    <property type="component" value="Unplaced"/>
</dbReference>
<evidence type="ECO:0000313" key="2">
    <source>
        <dbReference type="WBParaSite" id="nRc.2.0.1.t09483-RA"/>
    </source>
</evidence>
<dbReference type="WBParaSite" id="nRc.2.0.1.t09483-RA">
    <property type="protein sequence ID" value="nRc.2.0.1.t09483-RA"/>
    <property type="gene ID" value="nRc.2.0.1.g09483"/>
</dbReference>
<name>A0A915I5S4_ROMCU</name>
<keyword evidence="1" id="KW-1185">Reference proteome</keyword>
<protein>
    <submittedName>
        <fullName evidence="2">Uncharacterized protein</fullName>
    </submittedName>
</protein>
<proteinExistence type="predicted"/>
<organism evidence="1 2">
    <name type="scientific">Romanomermis culicivorax</name>
    <name type="common">Nematode worm</name>
    <dbReference type="NCBI Taxonomy" id="13658"/>
    <lineage>
        <taxon>Eukaryota</taxon>
        <taxon>Metazoa</taxon>
        <taxon>Ecdysozoa</taxon>
        <taxon>Nematoda</taxon>
        <taxon>Enoplea</taxon>
        <taxon>Dorylaimia</taxon>
        <taxon>Mermithida</taxon>
        <taxon>Mermithoidea</taxon>
        <taxon>Mermithidae</taxon>
        <taxon>Romanomermis</taxon>
    </lineage>
</organism>
<sequence length="69" mass="7531">MIDTAVEVSPDTALLEISKIISAMKWAYVVARFGRWNGTDAYDGADVRMIRRDGRLFGGATFFTAGLTG</sequence>
<reference evidence="2" key="1">
    <citation type="submission" date="2022-11" db="UniProtKB">
        <authorList>
            <consortium name="WormBaseParasite"/>
        </authorList>
    </citation>
    <scope>IDENTIFICATION</scope>
</reference>
<accession>A0A915I5S4</accession>
<dbReference type="AlphaFoldDB" id="A0A915I5S4"/>
<evidence type="ECO:0000313" key="1">
    <source>
        <dbReference type="Proteomes" id="UP000887565"/>
    </source>
</evidence>